<feature type="chain" id="PRO_5047478645" evidence="1">
    <location>
        <begin position="30"/>
        <end position="205"/>
    </location>
</feature>
<gene>
    <name evidence="2" type="ORF">GCM10009410_21230</name>
</gene>
<evidence type="ECO:0000313" key="3">
    <source>
        <dbReference type="Proteomes" id="UP000654004"/>
    </source>
</evidence>
<dbReference type="EMBL" id="BMQW01000005">
    <property type="protein sequence ID" value="GGP87421.1"/>
    <property type="molecule type" value="Genomic_DNA"/>
</dbReference>
<feature type="signal peptide" evidence="1">
    <location>
        <begin position="1"/>
        <end position="29"/>
    </location>
</feature>
<reference evidence="3" key="1">
    <citation type="journal article" date="2019" name="Int. J. Syst. Evol. Microbiol.">
        <title>The Global Catalogue of Microorganisms (GCM) 10K type strain sequencing project: providing services to taxonomists for standard genome sequencing and annotation.</title>
        <authorList>
            <consortium name="The Broad Institute Genomics Platform"/>
            <consortium name="The Broad Institute Genome Sequencing Center for Infectious Disease"/>
            <person name="Wu L."/>
            <person name="Ma J."/>
        </authorList>
    </citation>
    <scope>NUCLEOTIDE SEQUENCE [LARGE SCALE GENOMIC DNA]</scope>
    <source>
        <strain evidence="3">JCM 32305</strain>
    </source>
</reference>
<organism evidence="2 3">
    <name type="scientific">Shewanella ulleungensis</name>
    <dbReference type="NCBI Taxonomy" id="2282699"/>
    <lineage>
        <taxon>Bacteria</taxon>
        <taxon>Pseudomonadati</taxon>
        <taxon>Pseudomonadota</taxon>
        <taxon>Gammaproteobacteria</taxon>
        <taxon>Alteromonadales</taxon>
        <taxon>Shewanellaceae</taxon>
        <taxon>Shewanella</taxon>
    </lineage>
</organism>
<accession>A0ABQ2QP38</accession>
<comment type="caution">
    <text evidence="2">The sequence shown here is derived from an EMBL/GenBank/DDBJ whole genome shotgun (WGS) entry which is preliminary data.</text>
</comment>
<keyword evidence="3" id="KW-1185">Reference proteome</keyword>
<dbReference type="PROSITE" id="PS51257">
    <property type="entry name" value="PROKAR_LIPOPROTEIN"/>
    <property type="match status" value="1"/>
</dbReference>
<keyword evidence="1" id="KW-0732">Signal</keyword>
<sequence>MLTIKSPSLLSVVAVSACLLISVFVPVHAKAPVDYDRLNRESHSVGSQHDVRRHSQHRSHHRNSWRLGIGLGLGWNNAWGWSNGLGIHNGWGPTIGMSWPYGVGMRYGDRYDYRQQNEGIYPYRNVNVVPTTRYQEVDEPVIVPTRISVPQQTTTVTQVNKGLRSLPENAKVIQRESGTVYEWQGVEYYFDWNTQTYELANVDMP</sequence>
<evidence type="ECO:0000313" key="2">
    <source>
        <dbReference type="EMBL" id="GGP87421.1"/>
    </source>
</evidence>
<name>A0ABQ2QP38_9GAMM</name>
<proteinExistence type="predicted"/>
<dbReference type="RefSeq" id="WP_188956044.1">
    <property type="nucleotide sequence ID" value="NZ_BMQW01000005.1"/>
</dbReference>
<protein>
    <submittedName>
        <fullName evidence="2">Uncharacterized protein</fullName>
    </submittedName>
</protein>
<dbReference type="Proteomes" id="UP000654004">
    <property type="component" value="Unassembled WGS sequence"/>
</dbReference>
<evidence type="ECO:0000256" key="1">
    <source>
        <dbReference type="SAM" id="SignalP"/>
    </source>
</evidence>